<name>A0A7Y0L3Z3_9FIRM</name>
<dbReference type="Proteomes" id="UP000533476">
    <property type="component" value="Unassembled WGS sequence"/>
</dbReference>
<keyword evidence="2" id="KW-1185">Reference proteome</keyword>
<evidence type="ECO:0000313" key="1">
    <source>
        <dbReference type="EMBL" id="NMP21474.1"/>
    </source>
</evidence>
<gene>
    <name evidence="1" type="ORF">HIJ39_03760</name>
</gene>
<dbReference type="RefSeq" id="WP_169096861.1">
    <property type="nucleotide sequence ID" value="NZ_JABBVZ010000008.1"/>
</dbReference>
<dbReference type="AlphaFoldDB" id="A0A7Y0L3Z3"/>
<dbReference type="SUPFAM" id="SSF63829">
    <property type="entry name" value="Calcium-dependent phosphotriesterase"/>
    <property type="match status" value="1"/>
</dbReference>
<sequence length="345" mass="38338">MRGRVRFLAVGVALLVIVVLLSGFRRVTVTQFEPGPLAVKLPFGRTPDAVGRAVGIDGRVYGPLTFATNGHLTVIADTYRQRLLLIENGRITEVPTLNQLVEDLQVSRDGDVLVADNRRLAIWMLSHGRRKKVVEFTHSDGYTEALWHLGLGRGQKLYVEMVRFGHGTFAAQLDEYLLTGRFVRRLAESKGGRQEPLTPLSDSLIGEPVRNFQVAPDGDLYVEPASLSSTTRTITVYNPEGRFIRNVALRSPIAITHSDLLGVSRRGWIYLGVNLASRNHAQVLVANGDGHMVADLHVPAVDVYAATYGRVVPSGVLYLDQSTNKQYRLATYRPVTRRVWRWGGF</sequence>
<accession>A0A7Y0L3Z3</accession>
<evidence type="ECO:0000313" key="2">
    <source>
        <dbReference type="Proteomes" id="UP000533476"/>
    </source>
</evidence>
<comment type="caution">
    <text evidence="1">The sequence shown here is derived from an EMBL/GenBank/DDBJ whole genome shotgun (WGS) entry which is preliminary data.</text>
</comment>
<reference evidence="1 2" key="1">
    <citation type="submission" date="2020-04" db="EMBL/GenBank/DDBJ databases">
        <authorList>
            <person name="Zhang R."/>
            <person name="Schippers A."/>
        </authorList>
    </citation>
    <scope>NUCLEOTIDE SEQUENCE [LARGE SCALE GENOMIC DNA]</scope>
    <source>
        <strain evidence="1 2">DSM 109850</strain>
    </source>
</reference>
<dbReference type="EMBL" id="JABBVZ010000008">
    <property type="protein sequence ID" value="NMP21474.1"/>
    <property type="molecule type" value="Genomic_DNA"/>
</dbReference>
<organism evidence="1 2">
    <name type="scientific">Sulfobacillus harzensis</name>
    <dbReference type="NCBI Taxonomy" id="2729629"/>
    <lineage>
        <taxon>Bacteria</taxon>
        <taxon>Bacillati</taxon>
        <taxon>Bacillota</taxon>
        <taxon>Clostridia</taxon>
        <taxon>Eubacteriales</taxon>
        <taxon>Clostridiales Family XVII. Incertae Sedis</taxon>
        <taxon>Sulfobacillus</taxon>
    </lineage>
</organism>
<protein>
    <submittedName>
        <fullName evidence="1">Uncharacterized protein</fullName>
    </submittedName>
</protein>
<proteinExistence type="predicted"/>